<proteinExistence type="predicted"/>
<gene>
    <name evidence="1" type="ORF">QQ91_013405</name>
</gene>
<organism evidence="1">
    <name type="scientific">Lyngbya confervoides BDU141951</name>
    <dbReference type="NCBI Taxonomy" id="1574623"/>
    <lineage>
        <taxon>Bacteria</taxon>
        <taxon>Bacillati</taxon>
        <taxon>Cyanobacteriota</taxon>
        <taxon>Cyanophyceae</taxon>
        <taxon>Oscillatoriophycideae</taxon>
        <taxon>Oscillatoriales</taxon>
        <taxon>Microcoleaceae</taxon>
        <taxon>Lyngbya</taxon>
    </lineage>
</organism>
<comment type="caution">
    <text evidence="1">The sequence shown here is derived from an EMBL/GenBank/DDBJ whole genome shotgun (WGS) entry which is preliminary data.</text>
</comment>
<name>A0A0C1YGZ7_9CYAN</name>
<sequence>MTLPPNDHPDDRLVDFLQRHRSEPPPAAPQLEAQVMAALAPLPPPPAIASRRRWALPAIAAALVLVGGSWMAWRSTGPGWQMAAESEVELEVDDFLAETWYASAYGDEVRLPLDTTQPDWLVSVYATPY</sequence>
<reference evidence="1" key="3">
    <citation type="submission" date="2020-02" db="EMBL/GenBank/DDBJ databases">
        <authorList>
            <person name="Sarangi A.N."/>
            <person name="Ghosh S."/>
            <person name="Mukherjee M."/>
            <person name="Tripathy S."/>
        </authorList>
    </citation>
    <scope>NUCLEOTIDE SEQUENCE</scope>
    <source>
        <strain evidence="1">BDU141951</strain>
    </source>
</reference>
<protein>
    <submittedName>
        <fullName evidence="1">Uncharacterized protein</fullName>
    </submittedName>
</protein>
<reference evidence="1" key="2">
    <citation type="journal article" date="2015" name="Genome Announc.">
        <title>Draft Genome Sequence of Filamentous Marine Cyanobacterium Lyngbya confervoides Strain BDU141951.</title>
        <authorList>
            <person name="Chandrababunaidu M.M."/>
            <person name="Sen D."/>
            <person name="Tripathy S."/>
        </authorList>
    </citation>
    <scope>NUCLEOTIDE SEQUENCE</scope>
    <source>
        <strain evidence="1">BDU141951</strain>
    </source>
</reference>
<dbReference type="AlphaFoldDB" id="A0A0C1YGZ7"/>
<reference evidence="1" key="1">
    <citation type="submission" date="2014-11" db="EMBL/GenBank/DDBJ databases">
        <authorList>
            <person name="Malar M.C."/>
            <person name="Sen D."/>
            <person name="Tripathy S."/>
        </authorList>
    </citation>
    <scope>NUCLEOTIDE SEQUENCE</scope>
    <source>
        <strain evidence="1">BDU141951</strain>
    </source>
</reference>
<dbReference type="EMBL" id="JTHE02000003">
    <property type="protein sequence ID" value="NEV68109.1"/>
    <property type="molecule type" value="Genomic_DNA"/>
</dbReference>
<evidence type="ECO:0000313" key="1">
    <source>
        <dbReference type="EMBL" id="NEV68109.1"/>
    </source>
</evidence>
<accession>A0A0C1YGZ7</accession>